<name>A0A813E4K2_POLGL</name>
<feature type="non-terminal residue" evidence="1">
    <location>
        <position position="183"/>
    </location>
</feature>
<keyword evidence="2" id="KW-1185">Reference proteome</keyword>
<sequence>GSDVEWLEAQLEGLSPEPRRSALAGRSPSVLSQRAAAWAERIVCNLAASRRSRLFRDSFCAWWRLTSDSRLARCSSASPEQSRQSETLARQRLSSAAAAMVRRLSSQSACARLGQCFLAWKACRRAADSLGRAEWLIQRRERHVAQKKECPFGEAAAEALSRAETSCALQRLQSEALEVELAA</sequence>
<reference evidence="1" key="1">
    <citation type="submission" date="2021-02" db="EMBL/GenBank/DDBJ databases">
        <authorList>
            <person name="Dougan E. K."/>
            <person name="Rhodes N."/>
            <person name="Thang M."/>
            <person name="Chan C."/>
        </authorList>
    </citation>
    <scope>NUCLEOTIDE SEQUENCE</scope>
</reference>
<dbReference type="Proteomes" id="UP000654075">
    <property type="component" value="Unassembled WGS sequence"/>
</dbReference>
<gene>
    <name evidence="1" type="ORF">PGLA1383_LOCUS11467</name>
</gene>
<protein>
    <submittedName>
        <fullName evidence="1">Uncharacterized protein</fullName>
    </submittedName>
</protein>
<dbReference type="AlphaFoldDB" id="A0A813E4K2"/>
<accession>A0A813E4K2</accession>
<evidence type="ECO:0000313" key="2">
    <source>
        <dbReference type="Proteomes" id="UP000654075"/>
    </source>
</evidence>
<evidence type="ECO:0000313" key="1">
    <source>
        <dbReference type="EMBL" id="CAE8592848.1"/>
    </source>
</evidence>
<comment type="caution">
    <text evidence="1">The sequence shown here is derived from an EMBL/GenBank/DDBJ whole genome shotgun (WGS) entry which is preliminary data.</text>
</comment>
<proteinExistence type="predicted"/>
<organism evidence="1 2">
    <name type="scientific">Polarella glacialis</name>
    <name type="common">Dinoflagellate</name>
    <dbReference type="NCBI Taxonomy" id="89957"/>
    <lineage>
        <taxon>Eukaryota</taxon>
        <taxon>Sar</taxon>
        <taxon>Alveolata</taxon>
        <taxon>Dinophyceae</taxon>
        <taxon>Suessiales</taxon>
        <taxon>Suessiaceae</taxon>
        <taxon>Polarella</taxon>
    </lineage>
</organism>
<feature type="non-terminal residue" evidence="1">
    <location>
        <position position="1"/>
    </location>
</feature>
<dbReference type="EMBL" id="CAJNNV010005923">
    <property type="protein sequence ID" value="CAE8592848.1"/>
    <property type="molecule type" value="Genomic_DNA"/>
</dbReference>